<accession>B4IRV9</accession>
<feature type="compositionally biased region" description="Low complexity" evidence="1">
    <location>
        <begin position="85"/>
        <end position="111"/>
    </location>
</feature>
<reference evidence="2 3" key="1">
    <citation type="journal article" date="2007" name="Nature">
        <title>Evolution of genes and genomes on the Drosophila phylogeny.</title>
        <authorList>
            <consortium name="Drosophila 12 Genomes Consortium"/>
            <person name="Clark A.G."/>
            <person name="Eisen M.B."/>
            <person name="Smith D.R."/>
            <person name="Bergman C.M."/>
            <person name="Oliver B."/>
            <person name="Markow T.A."/>
            <person name="Kaufman T.C."/>
            <person name="Kellis M."/>
            <person name="Gelbart W."/>
            <person name="Iyer V.N."/>
            <person name="Pollard D.A."/>
            <person name="Sackton T.B."/>
            <person name="Larracuente A.M."/>
            <person name="Singh N.D."/>
            <person name="Abad J.P."/>
            <person name="Abt D.N."/>
            <person name="Adryan B."/>
            <person name="Aguade M."/>
            <person name="Akashi H."/>
            <person name="Anderson W.W."/>
            <person name="Aquadro C.F."/>
            <person name="Ardell D.H."/>
            <person name="Arguello R."/>
            <person name="Artieri C.G."/>
            <person name="Barbash D.A."/>
            <person name="Barker D."/>
            <person name="Barsanti P."/>
            <person name="Batterham P."/>
            <person name="Batzoglou S."/>
            <person name="Begun D."/>
            <person name="Bhutkar A."/>
            <person name="Blanco E."/>
            <person name="Bosak S.A."/>
            <person name="Bradley R.K."/>
            <person name="Brand A.D."/>
            <person name="Brent M.R."/>
            <person name="Brooks A.N."/>
            <person name="Brown R.H."/>
            <person name="Butlin R.K."/>
            <person name="Caggese C."/>
            <person name="Calvi B.R."/>
            <person name="Bernardo de Carvalho A."/>
            <person name="Caspi A."/>
            <person name="Castrezana S."/>
            <person name="Celniker S.E."/>
            <person name="Chang J.L."/>
            <person name="Chapple C."/>
            <person name="Chatterji S."/>
            <person name="Chinwalla A."/>
            <person name="Civetta A."/>
            <person name="Clifton S.W."/>
            <person name="Comeron J.M."/>
            <person name="Costello J.C."/>
            <person name="Coyne J.A."/>
            <person name="Daub J."/>
            <person name="David R.G."/>
            <person name="Delcher A.L."/>
            <person name="Delehaunty K."/>
            <person name="Do C.B."/>
            <person name="Ebling H."/>
            <person name="Edwards K."/>
            <person name="Eickbush T."/>
            <person name="Evans J.D."/>
            <person name="Filipski A."/>
            <person name="Findeiss S."/>
            <person name="Freyhult E."/>
            <person name="Fulton L."/>
            <person name="Fulton R."/>
            <person name="Garcia A.C."/>
            <person name="Gardiner A."/>
            <person name="Garfield D.A."/>
            <person name="Garvin B.E."/>
            <person name="Gibson G."/>
            <person name="Gilbert D."/>
            <person name="Gnerre S."/>
            <person name="Godfrey J."/>
            <person name="Good R."/>
            <person name="Gotea V."/>
            <person name="Gravely B."/>
            <person name="Greenberg A.J."/>
            <person name="Griffiths-Jones S."/>
            <person name="Gross S."/>
            <person name="Guigo R."/>
            <person name="Gustafson E.A."/>
            <person name="Haerty W."/>
            <person name="Hahn M.W."/>
            <person name="Halligan D.L."/>
            <person name="Halpern A.L."/>
            <person name="Halter G.M."/>
            <person name="Han M.V."/>
            <person name="Heger A."/>
            <person name="Hillier L."/>
            <person name="Hinrichs A.S."/>
            <person name="Holmes I."/>
            <person name="Hoskins R.A."/>
            <person name="Hubisz M.J."/>
            <person name="Hultmark D."/>
            <person name="Huntley M.A."/>
            <person name="Jaffe D.B."/>
            <person name="Jagadeeshan S."/>
            <person name="Jeck W.R."/>
            <person name="Johnson J."/>
            <person name="Jones C.D."/>
            <person name="Jordan W.C."/>
            <person name="Karpen G.H."/>
            <person name="Kataoka E."/>
            <person name="Keightley P.D."/>
            <person name="Kheradpour P."/>
            <person name="Kirkness E.F."/>
            <person name="Koerich L.B."/>
            <person name="Kristiansen K."/>
            <person name="Kudrna D."/>
            <person name="Kulathinal R.J."/>
            <person name="Kumar S."/>
            <person name="Kwok R."/>
            <person name="Lander E."/>
            <person name="Langley C.H."/>
            <person name="Lapoint R."/>
            <person name="Lazzaro B.P."/>
            <person name="Lee S.J."/>
            <person name="Levesque L."/>
            <person name="Li R."/>
            <person name="Lin C.F."/>
            <person name="Lin M.F."/>
            <person name="Lindblad-Toh K."/>
            <person name="Llopart A."/>
            <person name="Long M."/>
            <person name="Low L."/>
            <person name="Lozovsky E."/>
            <person name="Lu J."/>
            <person name="Luo M."/>
            <person name="Machado C.A."/>
            <person name="Makalowski W."/>
            <person name="Marzo M."/>
            <person name="Matsuda M."/>
            <person name="Matzkin L."/>
            <person name="McAllister B."/>
            <person name="McBride C.S."/>
            <person name="McKernan B."/>
            <person name="McKernan K."/>
            <person name="Mendez-Lago M."/>
            <person name="Minx P."/>
            <person name="Mollenhauer M.U."/>
            <person name="Montooth K."/>
            <person name="Mount S.M."/>
            <person name="Mu X."/>
            <person name="Myers E."/>
            <person name="Negre B."/>
            <person name="Newfeld S."/>
            <person name="Nielsen R."/>
            <person name="Noor M.A."/>
            <person name="O'Grady P."/>
            <person name="Pachter L."/>
            <person name="Papaceit M."/>
            <person name="Parisi M.J."/>
            <person name="Parisi M."/>
            <person name="Parts L."/>
            <person name="Pedersen J.S."/>
            <person name="Pesole G."/>
            <person name="Phillippy A.M."/>
            <person name="Ponting C.P."/>
            <person name="Pop M."/>
            <person name="Porcelli D."/>
            <person name="Powell J.R."/>
            <person name="Prohaska S."/>
            <person name="Pruitt K."/>
            <person name="Puig M."/>
            <person name="Quesneville H."/>
            <person name="Ram K.R."/>
            <person name="Rand D."/>
            <person name="Rasmussen M.D."/>
            <person name="Reed L.K."/>
            <person name="Reenan R."/>
            <person name="Reily A."/>
            <person name="Remington K.A."/>
            <person name="Rieger T.T."/>
            <person name="Ritchie M.G."/>
            <person name="Robin C."/>
            <person name="Rogers Y.H."/>
            <person name="Rohde C."/>
            <person name="Rozas J."/>
            <person name="Rubenfield M.J."/>
            <person name="Ruiz A."/>
            <person name="Russo S."/>
            <person name="Salzberg S.L."/>
            <person name="Sanchez-Gracia A."/>
            <person name="Saranga D.J."/>
            <person name="Sato H."/>
            <person name="Schaeffer S.W."/>
            <person name="Schatz M.C."/>
            <person name="Schlenke T."/>
            <person name="Schwartz R."/>
            <person name="Segarra C."/>
            <person name="Singh R.S."/>
            <person name="Sirot L."/>
            <person name="Sirota M."/>
            <person name="Sisneros N.B."/>
            <person name="Smith C.D."/>
            <person name="Smith T.F."/>
            <person name="Spieth J."/>
            <person name="Stage D.E."/>
            <person name="Stark A."/>
            <person name="Stephan W."/>
            <person name="Strausberg R.L."/>
            <person name="Strempel S."/>
            <person name="Sturgill D."/>
            <person name="Sutton G."/>
            <person name="Sutton G.G."/>
            <person name="Tao W."/>
            <person name="Teichmann S."/>
            <person name="Tobari Y.N."/>
            <person name="Tomimura Y."/>
            <person name="Tsolas J.M."/>
            <person name="Valente V.L."/>
            <person name="Venter E."/>
            <person name="Venter J.C."/>
            <person name="Vicario S."/>
            <person name="Vieira F.G."/>
            <person name="Vilella A.J."/>
            <person name="Villasante A."/>
            <person name="Walenz B."/>
            <person name="Wang J."/>
            <person name="Wasserman M."/>
            <person name="Watts T."/>
            <person name="Wilson D."/>
            <person name="Wilson R.K."/>
            <person name="Wing R.A."/>
            <person name="Wolfner M.F."/>
            <person name="Wong A."/>
            <person name="Wong G.K."/>
            <person name="Wu C.I."/>
            <person name="Wu G."/>
            <person name="Yamamoto D."/>
            <person name="Yang H.P."/>
            <person name="Yang S.P."/>
            <person name="Yorke J.A."/>
            <person name="Yoshida K."/>
            <person name="Zdobnov E."/>
            <person name="Zhang P."/>
            <person name="Zhang Y."/>
            <person name="Zimin A.V."/>
            <person name="Baldwin J."/>
            <person name="Abdouelleil A."/>
            <person name="Abdulkadir J."/>
            <person name="Abebe A."/>
            <person name="Abera B."/>
            <person name="Abreu J."/>
            <person name="Acer S.C."/>
            <person name="Aftuck L."/>
            <person name="Alexander A."/>
            <person name="An P."/>
            <person name="Anderson E."/>
            <person name="Anderson S."/>
            <person name="Arachi H."/>
            <person name="Azer M."/>
            <person name="Bachantsang P."/>
            <person name="Barry A."/>
            <person name="Bayul T."/>
            <person name="Berlin A."/>
            <person name="Bessette D."/>
            <person name="Bloom T."/>
            <person name="Blye J."/>
            <person name="Boguslavskiy L."/>
            <person name="Bonnet C."/>
            <person name="Boukhgalter B."/>
            <person name="Bourzgui I."/>
            <person name="Brown A."/>
            <person name="Cahill P."/>
            <person name="Channer S."/>
            <person name="Cheshatsang Y."/>
            <person name="Chuda L."/>
            <person name="Citroen M."/>
            <person name="Collymore A."/>
            <person name="Cooke P."/>
            <person name="Costello M."/>
            <person name="D'Aco K."/>
            <person name="Daza R."/>
            <person name="De Haan G."/>
            <person name="DeGray S."/>
            <person name="DeMaso C."/>
            <person name="Dhargay N."/>
            <person name="Dooley K."/>
            <person name="Dooley E."/>
            <person name="Doricent M."/>
            <person name="Dorje P."/>
            <person name="Dorjee K."/>
            <person name="Dupes A."/>
            <person name="Elong R."/>
            <person name="Falk J."/>
            <person name="Farina A."/>
            <person name="Faro S."/>
            <person name="Ferguson D."/>
            <person name="Fisher S."/>
            <person name="Foley C.D."/>
            <person name="Franke A."/>
            <person name="Friedrich D."/>
            <person name="Gadbois L."/>
            <person name="Gearin G."/>
            <person name="Gearin C.R."/>
            <person name="Giannoukos G."/>
            <person name="Goode T."/>
            <person name="Graham J."/>
            <person name="Grandbois E."/>
            <person name="Grewal S."/>
            <person name="Gyaltsen K."/>
            <person name="Hafez N."/>
            <person name="Hagos B."/>
            <person name="Hall J."/>
            <person name="Henson C."/>
            <person name="Hollinger A."/>
            <person name="Honan T."/>
            <person name="Huard M.D."/>
            <person name="Hughes L."/>
            <person name="Hurhula B."/>
            <person name="Husby M.E."/>
            <person name="Kamat A."/>
            <person name="Kanga B."/>
            <person name="Kashin S."/>
            <person name="Khazanovich D."/>
            <person name="Kisner P."/>
            <person name="Lance K."/>
            <person name="Lara M."/>
            <person name="Lee W."/>
            <person name="Lennon N."/>
            <person name="Letendre F."/>
            <person name="LeVine R."/>
            <person name="Lipovsky A."/>
            <person name="Liu X."/>
            <person name="Liu J."/>
            <person name="Liu S."/>
            <person name="Lokyitsang T."/>
            <person name="Lokyitsang Y."/>
            <person name="Lubonja R."/>
            <person name="Lui A."/>
            <person name="MacDonald P."/>
            <person name="Magnisalis V."/>
            <person name="Maru K."/>
            <person name="Matthews C."/>
            <person name="McCusker W."/>
            <person name="McDonough S."/>
            <person name="Mehta T."/>
            <person name="Meldrim J."/>
            <person name="Meneus L."/>
            <person name="Mihai O."/>
            <person name="Mihalev A."/>
            <person name="Mihova T."/>
            <person name="Mittelman R."/>
            <person name="Mlenga V."/>
            <person name="Montmayeur A."/>
            <person name="Mulrain L."/>
            <person name="Navidi A."/>
            <person name="Naylor J."/>
            <person name="Negash T."/>
            <person name="Nguyen T."/>
            <person name="Nguyen N."/>
            <person name="Nicol R."/>
            <person name="Norbu C."/>
            <person name="Norbu N."/>
            <person name="Novod N."/>
            <person name="O'Neill B."/>
            <person name="Osman S."/>
            <person name="Markiewicz E."/>
            <person name="Oyono O.L."/>
            <person name="Patti C."/>
            <person name="Phunkhang P."/>
            <person name="Pierre F."/>
            <person name="Priest M."/>
            <person name="Raghuraman S."/>
            <person name="Rege F."/>
            <person name="Reyes R."/>
            <person name="Rise C."/>
            <person name="Rogov P."/>
            <person name="Ross K."/>
            <person name="Ryan E."/>
            <person name="Settipalli S."/>
            <person name="Shea T."/>
            <person name="Sherpa N."/>
            <person name="Shi L."/>
            <person name="Shih D."/>
            <person name="Sparrow T."/>
            <person name="Spaulding J."/>
            <person name="Stalker J."/>
            <person name="Stange-Thomann N."/>
            <person name="Stavropoulos S."/>
            <person name="Stone C."/>
            <person name="Strader C."/>
            <person name="Tesfaye S."/>
            <person name="Thomson T."/>
            <person name="Thoulutsang Y."/>
            <person name="Thoulutsang D."/>
            <person name="Topham K."/>
            <person name="Topping I."/>
            <person name="Tsamla T."/>
            <person name="Vassiliev H."/>
            <person name="Vo A."/>
            <person name="Wangchuk T."/>
            <person name="Wangdi T."/>
            <person name="Weiand M."/>
            <person name="Wilkinson J."/>
            <person name="Wilson A."/>
            <person name="Yadav S."/>
            <person name="Young G."/>
            <person name="Yu Q."/>
            <person name="Zembek L."/>
            <person name="Zhong D."/>
            <person name="Zimmer A."/>
            <person name="Zwirko Z."/>
            <person name="Jaffe D.B."/>
            <person name="Alvarez P."/>
            <person name="Brockman W."/>
            <person name="Butler J."/>
            <person name="Chin C."/>
            <person name="Gnerre S."/>
            <person name="Grabherr M."/>
            <person name="Kleber M."/>
            <person name="Mauceli E."/>
            <person name="MacCallum I."/>
        </authorList>
    </citation>
    <scope>NUCLEOTIDE SEQUENCE [LARGE SCALE GENOMIC DNA]</scope>
    <source>
        <strain evidence="3">MSH-3 / Tucson 14011-0111.49</strain>
    </source>
</reference>
<dbReference type="PhylomeDB" id="B4IRV9"/>
<keyword evidence="3" id="KW-1185">Reference proteome</keyword>
<dbReference type="HOGENOM" id="CLU_1225931_0_0_1"/>
<evidence type="ECO:0000313" key="3">
    <source>
        <dbReference type="Proteomes" id="UP000008744"/>
    </source>
</evidence>
<feature type="compositionally biased region" description="Basic and acidic residues" evidence="1">
    <location>
        <begin position="70"/>
        <end position="84"/>
    </location>
</feature>
<feature type="compositionally biased region" description="Basic and acidic residues" evidence="1">
    <location>
        <begin position="33"/>
        <end position="51"/>
    </location>
</feature>
<dbReference type="Proteomes" id="UP000008744">
    <property type="component" value="Unassembled WGS sequence"/>
</dbReference>
<gene>
    <name evidence="2" type="primary">Dper\GL11680</name>
    <name evidence="2" type="ORF">Dper_GL11680</name>
</gene>
<feature type="compositionally biased region" description="Low complexity" evidence="1">
    <location>
        <begin position="55"/>
        <end position="64"/>
    </location>
</feature>
<dbReference type="AlphaFoldDB" id="B4IRV9"/>
<protein>
    <submittedName>
        <fullName evidence="2">GL11680</fullName>
    </submittedName>
</protein>
<organism evidence="3">
    <name type="scientific">Drosophila persimilis</name>
    <name type="common">Fruit fly</name>
    <dbReference type="NCBI Taxonomy" id="7234"/>
    <lineage>
        <taxon>Eukaryota</taxon>
        <taxon>Metazoa</taxon>
        <taxon>Ecdysozoa</taxon>
        <taxon>Arthropoda</taxon>
        <taxon>Hexapoda</taxon>
        <taxon>Insecta</taxon>
        <taxon>Pterygota</taxon>
        <taxon>Neoptera</taxon>
        <taxon>Endopterygota</taxon>
        <taxon>Diptera</taxon>
        <taxon>Brachycera</taxon>
        <taxon>Muscomorpha</taxon>
        <taxon>Ephydroidea</taxon>
        <taxon>Drosophilidae</taxon>
        <taxon>Drosophila</taxon>
        <taxon>Sophophora</taxon>
    </lineage>
</organism>
<feature type="compositionally biased region" description="Gly residues" evidence="1">
    <location>
        <begin position="173"/>
        <end position="182"/>
    </location>
</feature>
<sequence>MRQGMVWHHQTLHITWASGPAPCEAQPEAGARVWEESPRCSNSRDPRRRDPGPAPTTAAAEMATDGGGDVDCRGLRRRTAETRTAETATAAQTATAEAAATATTAPTAVEPAEVEASERGPWVWPAPERSTAAERPALKRQASCPGAPCRTEAAGPATAKLGTGSHGPLDGDPAGGVAGGGDPRANPASPGGEEGEKAGERAGYPVPHCDVGHPHGGVP</sequence>
<dbReference type="OMA" id="WEESPRC"/>
<proteinExistence type="predicted"/>
<evidence type="ECO:0000256" key="1">
    <source>
        <dbReference type="SAM" id="MobiDB-lite"/>
    </source>
</evidence>
<dbReference type="EMBL" id="CH696338">
    <property type="protein sequence ID" value="EDW39469.1"/>
    <property type="molecule type" value="Genomic_DNA"/>
</dbReference>
<feature type="region of interest" description="Disordered" evidence="1">
    <location>
        <begin position="19"/>
        <end position="219"/>
    </location>
</feature>
<name>B4IRV9_DROPE</name>
<dbReference type="OrthoDB" id="7875629at2759"/>
<evidence type="ECO:0000313" key="2">
    <source>
        <dbReference type="EMBL" id="EDW39469.1"/>
    </source>
</evidence>